<dbReference type="InterPro" id="IPR043502">
    <property type="entry name" value="DNA/RNA_pol_sf"/>
</dbReference>
<evidence type="ECO:0000256" key="1">
    <source>
        <dbReference type="ARBA" id="ARBA00010945"/>
    </source>
</evidence>
<organism evidence="5 6">
    <name type="scientific">Streptacidiphilus jeojiensis</name>
    <dbReference type="NCBI Taxonomy" id="3229225"/>
    <lineage>
        <taxon>Bacteria</taxon>
        <taxon>Bacillati</taxon>
        <taxon>Actinomycetota</taxon>
        <taxon>Actinomycetes</taxon>
        <taxon>Kitasatosporales</taxon>
        <taxon>Streptomycetaceae</taxon>
        <taxon>Streptacidiphilus</taxon>
    </lineage>
</organism>
<dbReference type="Pfam" id="PF00817">
    <property type="entry name" value="IMS"/>
    <property type="match status" value="1"/>
</dbReference>
<dbReference type="PROSITE" id="PS50173">
    <property type="entry name" value="UMUC"/>
    <property type="match status" value="1"/>
</dbReference>
<dbReference type="Gene3D" id="3.30.1490.100">
    <property type="entry name" value="DNA polymerase, Y-family, little finger domain"/>
    <property type="match status" value="1"/>
</dbReference>
<comment type="caution">
    <text evidence="5">The sequence shown here is derived from an EMBL/GenBank/DDBJ whole genome shotgun (WGS) entry which is preliminary data.</text>
</comment>
<keyword evidence="2" id="KW-0227">DNA damage</keyword>
<dbReference type="EMBL" id="JBEUKS010000008">
    <property type="protein sequence ID" value="MFC1441229.1"/>
    <property type="molecule type" value="Genomic_DNA"/>
</dbReference>
<sequence>MTDRQISILHVVLRRPGVAAPLAAEAYDQVLGLLRGITPVVEPLPPDAALLDVRGAQRYFGTDAVQLAEMIRVRALAQQDVDCTIGLAANPLLARLAANTSSTTGGIHVLADPEAARAFLDPLPVLALPGVGPATARTLGGYGLDTVGRLAAAPLPTLQRILGASAGRQLHQRARGIDPTPVATGTPTRSLAAEHSFDRDELDPVEHRRALLDLTHHLGARLRTGGQATGALTLTVRYADRSTSTRSRTLAEPTAHTPALTTTAYRLHDALGLQRARVRGITLRAEGIRPAELAPHQLSLDPVDDRNHRIEAVIDRTTTLFGSTGLTRASLRRVA</sequence>
<dbReference type="InterPro" id="IPR050356">
    <property type="entry name" value="SulA_CellDiv_inhibitor"/>
</dbReference>
<dbReference type="PANTHER" id="PTHR35369:SF2">
    <property type="entry name" value="BLR3025 PROTEIN"/>
    <property type="match status" value="1"/>
</dbReference>
<evidence type="ECO:0000313" key="6">
    <source>
        <dbReference type="Proteomes" id="UP001592581"/>
    </source>
</evidence>
<dbReference type="Pfam" id="PF11799">
    <property type="entry name" value="IMS_C"/>
    <property type="match status" value="1"/>
</dbReference>
<dbReference type="RefSeq" id="WP_380566480.1">
    <property type="nucleotide sequence ID" value="NZ_JBEUKS010000008.1"/>
</dbReference>
<proteinExistence type="inferred from homology"/>
<evidence type="ECO:0000256" key="2">
    <source>
        <dbReference type="ARBA" id="ARBA00022763"/>
    </source>
</evidence>
<evidence type="ECO:0000259" key="4">
    <source>
        <dbReference type="PROSITE" id="PS50173"/>
    </source>
</evidence>
<feature type="domain" description="UmuC" evidence="4">
    <location>
        <begin position="28"/>
        <end position="132"/>
    </location>
</feature>
<evidence type="ECO:0000313" key="5">
    <source>
        <dbReference type="EMBL" id="MFC1441229.1"/>
    </source>
</evidence>
<dbReference type="Gene3D" id="1.10.150.20">
    <property type="entry name" value="5' to 3' exonuclease, C-terminal subdomain"/>
    <property type="match status" value="1"/>
</dbReference>
<dbReference type="InterPro" id="IPR053848">
    <property type="entry name" value="IMS_HHH_1"/>
</dbReference>
<accession>A0ABV6XSI4</accession>
<dbReference type="SUPFAM" id="SSF56672">
    <property type="entry name" value="DNA/RNA polymerases"/>
    <property type="match status" value="1"/>
</dbReference>
<dbReference type="InterPro" id="IPR001126">
    <property type="entry name" value="UmuC"/>
</dbReference>
<gene>
    <name evidence="5" type="ORF">ABUW04_23495</name>
</gene>
<dbReference type="SUPFAM" id="SSF100879">
    <property type="entry name" value="Lesion bypass DNA polymerase (Y-family), little finger domain"/>
    <property type="match status" value="1"/>
</dbReference>
<protein>
    <recommendedName>
        <fullName evidence="4">UmuC domain-containing protein</fullName>
    </recommendedName>
</protein>
<comment type="function">
    <text evidence="3">Poorly processive, error-prone DNA polymerase involved in untargeted mutagenesis. Copies undamaged DNA at stalled replication forks, which arise in vivo from mismatched or misaligned primer ends. These misaligned primers can be extended by PolIV. Exhibits no 3'-5' exonuclease (proofreading) activity. May be involved in translesional synthesis, in conjunction with the beta clamp from PolIII.</text>
</comment>
<dbReference type="Gene3D" id="3.30.70.270">
    <property type="match status" value="1"/>
</dbReference>
<dbReference type="PANTHER" id="PTHR35369">
    <property type="entry name" value="BLR3025 PROTEIN-RELATED"/>
    <property type="match status" value="1"/>
</dbReference>
<dbReference type="InterPro" id="IPR043128">
    <property type="entry name" value="Rev_trsase/Diguanyl_cyclase"/>
</dbReference>
<comment type="similarity">
    <text evidence="1">Belongs to the DNA polymerase type-Y family.</text>
</comment>
<reference evidence="5 6" key="1">
    <citation type="submission" date="2024-06" db="EMBL/GenBank/DDBJ databases">
        <authorList>
            <person name="Lee S.D."/>
        </authorList>
    </citation>
    <scope>NUCLEOTIDE SEQUENCE [LARGE SCALE GENOMIC DNA]</scope>
    <source>
        <strain evidence="5 6">N1-10</strain>
    </source>
</reference>
<name>A0ABV6XSI4_9ACTN</name>
<dbReference type="InterPro" id="IPR036775">
    <property type="entry name" value="DNA_pol_Y-fam_lit_finger_sf"/>
</dbReference>
<dbReference type="Proteomes" id="UP001592581">
    <property type="component" value="Unassembled WGS sequence"/>
</dbReference>
<dbReference type="InterPro" id="IPR017961">
    <property type="entry name" value="DNA_pol_Y-fam_little_finger"/>
</dbReference>
<dbReference type="Pfam" id="PF21999">
    <property type="entry name" value="IMS_HHH_1"/>
    <property type="match status" value="1"/>
</dbReference>
<evidence type="ECO:0000256" key="3">
    <source>
        <dbReference type="ARBA" id="ARBA00025589"/>
    </source>
</evidence>
<keyword evidence="6" id="KW-1185">Reference proteome</keyword>